<evidence type="ECO:0000313" key="1">
    <source>
        <dbReference type="EMBL" id="RUO26046.1"/>
    </source>
</evidence>
<evidence type="ECO:0008006" key="3">
    <source>
        <dbReference type="Google" id="ProtNLM"/>
    </source>
</evidence>
<dbReference type="OrthoDB" id="5570179at2"/>
<keyword evidence="2" id="KW-1185">Reference proteome</keyword>
<proteinExistence type="predicted"/>
<gene>
    <name evidence="1" type="ORF">CWE09_04785</name>
</gene>
<organism evidence="1 2">
    <name type="scientific">Aliidiomarina minuta</name>
    <dbReference type="NCBI Taxonomy" id="880057"/>
    <lineage>
        <taxon>Bacteria</taxon>
        <taxon>Pseudomonadati</taxon>
        <taxon>Pseudomonadota</taxon>
        <taxon>Gammaproteobacteria</taxon>
        <taxon>Alteromonadales</taxon>
        <taxon>Idiomarinaceae</taxon>
        <taxon>Aliidiomarina</taxon>
    </lineage>
</organism>
<dbReference type="RefSeq" id="WP_126802862.1">
    <property type="nucleotide sequence ID" value="NZ_PIPL01000001.1"/>
</dbReference>
<reference evidence="1 2" key="1">
    <citation type="journal article" date="2011" name="Front. Microbiol.">
        <title>Genomic signatures of strain selection and enhancement in Bacillus atrophaeus var. globigii, a historical biowarfare simulant.</title>
        <authorList>
            <person name="Gibbons H.S."/>
            <person name="Broomall S.M."/>
            <person name="McNew L.A."/>
            <person name="Daligault H."/>
            <person name="Chapman C."/>
            <person name="Bruce D."/>
            <person name="Karavis M."/>
            <person name="Krepps M."/>
            <person name="McGregor P.A."/>
            <person name="Hong C."/>
            <person name="Park K.H."/>
            <person name="Akmal A."/>
            <person name="Feldman A."/>
            <person name="Lin J.S."/>
            <person name="Chang W.E."/>
            <person name="Higgs B.W."/>
            <person name="Demirev P."/>
            <person name="Lindquist J."/>
            <person name="Liem A."/>
            <person name="Fochler E."/>
            <person name="Read T.D."/>
            <person name="Tapia R."/>
            <person name="Johnson S."/>
            <person name="Bishop-Lilly K.A."/>
            <person name="Detter C."/>
            <person name="Han C."/>
            <person name="Sozhamannan S."/>
            <person name="Rosenzweig C.N."/>
            <person name="Skowronski E.W."/>
        </authorList>
    </citation>
    <scope>NUCLEOTIDE SEQUENCE [LARGE SCALE GENOMIC DNA]</scope>
    <source>
        <strain evidence="1 2">MLST1</strain>
    </source>
</reference>
<evidence type="ECO:0000313" key="2">
    <source>
        <dbReference type="Proteomes" id="UP000288293"/>
    </source>
</evidence>
<sequence length="76" mass="8312">MTSIKEVAENAHKGIDHAADAAISANASIHHKGQQVKATQEEWVQEIKSYVQKNPTTSIGVAVASGFILGWMLRRR</sequence>
<dbReference type="Proteomes" id="UP000288293">
    <property type="component" value="Unassembled WGS sequence"/>
</dbReference>
<dbReference type="AlphaFoldDB" id="A0A432W7W5"/>
<dbReference type="EMBL" id="PIPL01000001">
    <property type="protein sequence ID" value="RUO26046.1"/>
    <property type="molecule type" value="Genomic_DNA"/>
</dbReference>
<protein>
    <recommendedName>
        <fullName evidence="3">DUF883 domain-containing protein</fullName>
    </recommendedName>
</protein>
<comment type="caution">
    <text evidence="1">The sequence shown here is derived from an EMBL/GenBank/DDBJ whole genome shotgun (WGS) entry which is preliminary data.</text>
</comment>
<accession>A0A432W7W5</accession>
<name>A0A432W7W5_9GAMM</name>